<reference evidence="2" key="1">
    <citation type="submission" date="2015-06" db="EMBL/GenBank/DDBJ databases">
        <title>Expansion of signal transduction pathways in fungi by whole-genome duplication.</title>
        <authorList>
            <consortium name="DOE Joint Genome Institute"/>
            <person name="Corrochano L.M."/>
            <person name="Kuo A."/>
            <person name="Marcet-Houben M."/>
            <person name="Polaino S."/>
            <person name="Salamov A."/>
            <person name="Villalobos J.M."/>
            <person name="Alvarez M.I."/>
            <person name="Avalos J."/>
            <person name="Benito E.P."/>
            <person name="Benoit I."/>
            <person name="Burger G."/>
            <person name="Camino L.P."/>
            <person name="Canovas D."/>
            <person name="Cerda-Olmedo E."/>
            <person name="Cheng J.-F."/>
            <person name="Dominguez A."/>
            <person name="Elias M."/>
            <person name="Eslava A.P."/>
            <person name="Glaser F."/>
            <person name="Grimwood J."/>
            <person name="Gutierrez G."/>
            <person name="Heitman J."/>
            <person name="Henrissat B."/>
            <person name="Iturriaga E.A."/>
            <person name="Lang B.F."/>
            <person name="Lavin J.L."/>
            <person name="Lee S."/>
            <person name="Li W."/>
            <person name="Lindquist E."/>
            <person name="Lopez-Garcia S."/>
            <person name="Luque E.M."/>
            <person name="Marcos A.T."/>
            <person name="Martin J."/>
            <person name="McCluskey K."/>
            <person name="Medina H.R."/>
            <person name="Miralles-Duran A."/>
            <person name="Miyazaki A."/>
            <person name="Munoz-Torres E."/>
            <person name="Oguiza J.A."/>
            <person name="Ohm R."/>
            <person name="Olmedo M."/>
            <person name="Orejas M."/>
            <person name="Ortiz-Castellanos L."/>
            <person name="Pisabarro A.G."/>
            <person name="Rodriguez-Romero J."/>
            <person name="Ruiz-Herrera J."/>
            <person name="Ruiz-Vazquez R."/>
            <person name="Sanz C."/>
            <person name="Schackwitz W."/>
            <person name="Schmutz J."/>
            <person name="Shahriari M."/>
            <person name="Shelest E."/>
            <person name="Silva-Franco F."/>
            <person name="Soanes D."/>
            <person name="Syed K."/>
            <person name="Tagua V.G."/>
            <person name="Talbot N.J."/>
            <person name="Thon M."/>
            <person name="De vries R.P."/>
            <person name="Wiebenga A."/>
            <person name="Yadav J.S."/>
            <person name="Braun E.L."/>
            <person name="Baker S."/>
            <person name="Garre V."/>
            <person name="Horwitz B."/>
            <person name="Torres-Martinez S."/>
            <person name="Idnurm A."/>
            <person name="Herrera-Estrella A."/>
            <person name="Gabaldon T."/>
            <person name="Grigoriev I.V."/>
        </authorList>
    </citation>
    <scope>NUCLEOTIDE SEQUENCE [LARGE SCALE GENOMIC DNA]</scope>
    <source>
        <strain evidence="2">NRRL 1555(-)</strain>
    </source>
</reference>
<keyword evidence="2" id="KW-1185">Reference proteome</keyword>
<dbReference type="Pfam" id="PF09814">
    <property type="entry name" value="HECT_2"/>
    <property type="match status" value="1"/>
</dbReference>
<dbReference type="RefSeq" id="XP_018295873.1">
    <property type="nucleotide sequence ID" value="XM_018440725.1"/>
</dbReference>
<dbReference type="STRING" id="763407.A0A162UTE1"/>
<dbReference type="GeneID" id="29001631"/>
<dbReference type="GO" id="GO:0043161">
    <property type="term" value="P:proteasome-mediated ubiquitin-dependent protein catabolic process"/>
    <property type="evidence" value="ECO:0007669"/>
    <property type="project" value="TreeGrafter"/>
</dbReference>
<dbReference type="PANTHER" id="PTHR31531">
    <property type="entry name" value="E3 UBIQUITIN-PROTEIN LIGASE E3D FAMILY MEMBER"/>
    <property type="match status" value="1"/>
</dbReference>
<dbReference type="Proteomes" id="UP000077315">
    <property type="component" value="Unassembled WGS sequence"/>
</dbReference>
<dbReference type="GO" id="GO:0006513">
    <property type="term" value="P:protein monoubiquitination"/>
    <property type="evidence" value="ECO:0007669"/>
    <property type="project" value="TreeGrafter"/>
</dbReference>
<gene>
    <name evidence="1" type="ORF">PHYBLDRAFT_60961</name>
</gene>
<evidence type="ECO:0008006" key="3">
    <source>
        <dbReference type="Google" id="ProtNLM"/>
    </source>
</evidence>
<accession>A0A162UTE1</accession>
<dbReference type="GO" id="GO:0005829">
    <property type="term" value="C:cytosol"/>
    <property type="evidence" value="ECO:0007669"/>
    <property type="project" value="TreeGrafter"/>
</dbReference>
<organism evidence="1 2">
    <name type="scientific">Phycomyces blakesleeanus (strain ATCC 8743b / DSM 1359 / FGSC 10004 / NBRC 33097 / NRRL 1555)</name>
    <dbReference type="NCBI Taxonomy" id="763407"/>
    <lineage>
        <taxon>Eukaryota</taxon>
        <taxon>Fungi</taxon>
        <taxon>Fungi incertae sedis</taxon>
        <taxon>Mucoromycota</taxon>
        <taxon>Mucoromycotina</taxon>
        <taxon>Mucoromycetes</taxon>
        <taxon>Mucorales</taxon>
        <taxon>Phycomycetaceae</taxon>
        <taxon>Phycomyces</taxon>
    </lineage>
</organism>
<dbReference type="GO" id="GO:0005634">
    <property type="term" value="C:nucleus"/>
    <property type="evidence" value="ECO:0007669"/>
    <property type="project" value="TreeGrafter"/>
</dbReference>
<evidence type="ECO:0000313" key="1">
    <source>
        <dbReference type="EMBL" id="OAD77833.1"/>
    </source>
</evidence>
<name>A0A162UTE1_PHYB8</name>
<dbReference type="PANTHER" id="PTHR31531:SF2">
    <property type="entry name" value="E3 UBIQUITIN-PROTEIN LIGASE E3D"/>
    <property type="match status" value="1"/>
</dbReference>
<dbReference type="AlphaFoldDB" id="A0A162UTE1"/>
<dbReference type="GO" id="GO:0031624">
    <property type="term" value="F:ubiquitin conjugating enzyme binding"/>
    <property type="evidence" value="ECO:0007669"/>
    <property type="project" value="TreeGrafter"/>
</dbReference>
<dbReference type="EMBL" id="KV440974">
    <property type="protein sequence ID" value="OAD77833.1"/>
    <property type="molecule type" value="Genomic_DNA"/>
</dbReference>
<dbReference type="GO" id="GO:0030332">
    <property type="term" value="F:cyclin binding"/>
    <property type="evidence" value="ECO:0007669"/>
    <property type="project" value="TreeGrafter"/>
</dbReference>
<proteinExistence type="predicted"/>
<dbReference type="GO" id="GO:0061630">
    <property type="term" value="F:ubiquitin protein ligase activity"/>
    <property type="evidence" value="ECO:0007669"/>
    <property type="project" value="TreeGrafter"/>
</dbReference>
<dbReference type="GO" id="GO:0051865">
    <property type="term" value="P:protein autoubiquitination"/>
    <property type="evidence" value="ECO:0007669"/>
    <property type="project" value="TreeGrafter"/>
</dbReference>
<dbReference type="VEuPathDB" id="FungiDB:PHYBLDRAFT_60961"/>
<evidence type="ECO:0000313" key="2">
    <source>
        <dbReference type="Proteomes" id="UP000077315"/>
    </source>
</evidence>
<protein>
    <recommendedName>
        <fullName evidence="3">E3 ubiquitin-protein ligase E3D</fullName>
    </recommendedName>
</protein>
<dbReference type="GO" id="GO:0000209">
    <property type="term" value="P:protein polyubiquitination"/>
    <property type="evidence" value="ECO:0007669"/>
    <property type="project" value="TreeGrafter"/>
</dbReference>
<sequence length="408" mass="46683">MTIIPFFSERLGNINALRATISVDKRCPVDRELAVKDNSLWLGSTKLIDSTVLGIPLDPNLITTTNMDQQPDKNNETILWDIKIGTQQQQVPRLAYDHEPKELLPAKALREFELISCNHCSCPLVRAQDSKAPFRHKDMPSEHWYELVECWICHETKPEEHRARMKPILAKPDVLLVGSTYYLVHSDNLTPDSLVVDRDVASKINWDNGTYTKWITVNCTSCSMPLGEGQYEKYDEEPILRAVKLFKYCVSILPTPTLTPCEMPTFMDFLVCDLVNAAKAHATYRFLIQGRNTGKIYCLIWLFNWDTQIIYNRGFVSPSEPADVYHERAMKVLYLDCSDPISKQTEQHVAAWSVDKTSEHLLYPDAYCVQLISNLQKTTLLLPPSARVMNHPAMRTTMNFSVGFIKRP</sequence>
<dbReference type="OrthoDB" id="66510at2759"/>
<dbReference type="GO" id="GO:0000151">
    <property type="term" value="C:ubiquitin ligase complex"/>
    <property type="evidence" value="ECO:0007669"/>
    <property type="project" value="TreeGrafter"/>
</dbReference>
<dbReference type="InterPro" id="IPR019193">
    <property type="entry name" value="UBQ-conj_enz_E2-bd_prot"/>
</dbReference>
<dbReference type="InParanoid" id="A0A162UTE1"/>